<dbReference type="GO" id="GO:0006313">
    <property type="term" value="P:DNA transposition"/>
    <property type="evidence" value="ECO:0007669"/>
    <property type="project" value="InterPro"/>
</dbReference>
<dbReference type="NCBIfam" id="NF033551">
    <property type="entry name" value="transpos_IS1182"/>
    <property type="match status" value="1"/>
</dbReference>
<accession>A0A508TS73</accession>
<dbReference type="PANTHER" id="PTHR33408">
    <property type="entry name" value="TRANSPOSASE"/>
    <property type="match status" value="1"/>
</dbReference>
<dbReference type="GO" id="GO:0003677">
    <property type="term" value="F:DNA binding"/>
    <property type="evidence" value="ECO:0007669"/>
    <property type="project" value="InterPro"/>
</dbReference>
<feature type="region of interest" description="Disordered" evidence="1">
    <location>
        <begin position="355"/>
        <end position="375"/>
    </location>
</feature>
<dbReference type="InterPro" id="IPR008490">
    <property type="entry name" value="Transposase_InsH_N"/>
</dbReference>
<dbReference type="InterPro" id="IPR047629">
    <property type="entry name" value="IS1182_transpos"/>
</dbReference>
<comment type="caution">
    <text evidence="4">The sequence shown here is derived from an EMBL/GenBank/DDBJ whole genome shotgun (WGS) entry which is preliminary data.</text>
</comment>
<dbReference type="AlphaFoldDB" id="A0A508TS73"/>
<dbReference type="Pfam" id="PF05598">
    <property type="entry name" value="DUF772"/>
    <property type="match status" value="1"/>
</dbReference>
<dbReference type="InterPro" id="IPR002559">
    <property type="entry name" value="Transposase_11"/>
</dbReference>
<keyword evidence="5" id="KW-1185">Reference proteome</keyword>
<feature type="domain" description="Transposase IS4-like" evidence="2">
    <location>
        <begin position="275"/>
        <end position="426"/>
    </location>
</feature>
<dbReference type="Pfam" id="PF01609">
    <property type="entry name" value="DDE_Tnp_1"/>
    <property type="match status" value="1"/>
</dbReference>
<evidence type="ECO:0000259" key="3">
    <source>
        <dbReference type="Pfam" id="PF05598"/>
    </source>
</evidence>
<feature type="domain" description="Transposase InsH N-terminal" evidence="3">
    <location>
        <begin position="40"/>
        <end position="134"/>
    </location>
</feature>
<sequence length="445" mass="49866">MSRDTLFGDLPEAEAVAREWPGSPRLREPVRDQVELRAVDLEALLPADHPARVIWAYVQRLDLRVLEETVRARAHGPGQAPVSPRLQLALWLFATSQGVGSARALARLCESHDAYRWLCGGVSVNYHSLSEFRTAHPQLLEQLLVEHVASLSVAGVIELDEVVQDGVRVRASAGASSFRRRKKLHKELKKAKRLVEHLRQENDDDPDASNRRIRAAEDRAAREREARVAAALEQLAAIEAHRARRGRENRNNRKKGSKRSEPRVSTTDPQARVMKMADGGFRPAYNCQVASVAEGQIAIAVDVTNVGSDRGLMRPMQERLAGFYGHAKRYLVDGGFNKNEDIEWAASQGIKVYGPPANSKHETDPYAPRPEDGSGMAAWRRRMKSPHGKRVYKRRAPGECINARFRNWGLRQFTVRGREKVLTVLRWFALANNVLAGHRLLAQAA</sequence>
<name>A0A508TS73_9BRAD</name>
<dbReference type="RefSeq" id="WP_139863518.1">
    <property type="nucleotide sequence ID" value="NZ_CAADFC020000028.1"/>
</dbReference>
<organism evidence="4 5">
    <name type="scientific">Bradyrhizobium ivorense</name>
    <dbReference type="NCBI Taxonomy" id="2511166"/>
    <lineage>
        <taxon>Bacteria</taxon>
        <taxon>Pseudomonadati</taxon>
        <taxon>Pseudomonadota</taxon>
        <taxon>Alphaproteobacteria</taxon>
        <taxon>Hyphomicrobiales</taxon>
        <taxon>Nitrobacteraceae</taxon>
        <taxon>Bradyrhizobium</taxon>
    </lineage>
</organism>
<feature type="compositionally biased region" description="Basic and acidic residues" evidence="1">
    <location>
        <begin position="359"/>
        <end position="372"/>
    </location>
</feature>
<evidence type="ECO:0000256" key="1">
    <source>
        <dbReference type="SAM" id="MobiDB-lite"/>
    </source>
</evidence>
<evidence type="ECO:0000313" key="4">
    <source>
        <dbReference type="EMBL" id="VIO77151.1"/>
    </source>
</evidence>
<dbReference type="PANTHER" id="PTHR33408:SF4">
    <property type="entry name" value="TRANSPOSASE DDE DOMAIN-CONTAINING PROTEIN"/>
    <property type="match status" value="1"/>
</dbReference>
<gene>
    <name evidence="4" type="ORF">CI1B_69740</name>
</gene>
<dbReference type="Proteomes" id="UP000328092">
    <property type="component" value="Unassembled WGS sequence"/>
</dbReference>
<protein>
    <recommendedName>
        <fullName evidence="6">Transposase InsH N-terminal domain-containing protein</fullName>
    </recommendedName>
</protein>
<feature type="region of interest" description="Disordered" evidence="1">
    <location>
        <begin position="240"/>
        <end position="270"/>
    </location>
</feature>
<dbReference type="EMBL" id="CAADFC020000028">
    <property type="protein sequence ID" value="VIO77151.1"/>
    <property type="molecule type" value="Genomic_DNA"/>
</dbReference>
<dbReference type="OrthoDB" id="9774608at2"/>
<proteinExistence type="predicted"/>
<evidence type="ECO:0000313" key="5">
    <source>
        <dbReference type="Proteomes" id="UP000328092"/>
    </source>
</evidence>
<evidence type="ECO:0008006" key="6">
    <source>
        <dbReference type="Google" id="ProtNLM"/>
    </source>
</evidence>
<dbReference type="GO" id="GO:0004803">
    <property type="term" value="F:transposase activity"/>
    <property type="evidence" value="ECO:0007669"/>
    <property type="project" value="InterPro"/>
</dbReference>
<reference evidence="4" key="1">
    <citation type="submission" date="2019-02" db="EMBL/GenBank/DDBJ databases">
        <authorList>
            <person name="Pothier F.J."/>
        </authorList>
    </citation>
    <scope>NUCLEOTIDE SEQUENCE</scope>
    <source>
        <strain evidence="4">CI-1B</strain>
    </source>
</reference>
<evidence type="ECO:0000259" key="2">
    <source>
        <dbReference type="Pfam" id="PF01609"/>
    </source>
</evidence>